<gene>
    <name evidence="1" type="ORF">HPB49_004680</name>
</gene>
<sequence length="85" mass="9294">MGAVAAVKKVYSEMEVGFTKNVTVVYDGTWLTRSHSSHVGVGCITEFHTGLVLDSVVLSNFCIGCSLGPAECNPTYLQWRQQHQC</sequence>
<evidence type="ECO:0000313" key="1">
    <source>
        <dbReference type="EMBL" id="KAH7932908.1"/>
    </source>
</evidence>
<accession>A0ACB8C255</accession>
<proteinExistence type="predicted"/>
<comment type="caution">
    <text evidence="1">The sequence shown here is derived from an EMBL/GenBank/DDBJ whole genome shotgun (WGS) entry which is preliminary data.</text>
</comment>
<keyword evidence="2" id="KW-1185">Reference proteome</keyword>
<dbReference type="Proteomes" id="UP000821865">
    <property type="component" value="Chromosome 9"/>
</dbReference>
<dbReference type="EMBL" id="CM023478">
    <property type="protein sequence ID" value="KAH7932908.1"/>
    <property type="molecule type" value="Genomic_DNA"/>
</dbReference>
<evidence type="ECO:0000313" key="2">
    <source>
        <dbReference type="Proteomes" id="UP000821865"/>
    </source>
</evidence>
<reference evidence="1" key="1">
    <citation type="submission" date="2020-05" db="EMBL/GenBank/DDBJ databases">
        <title>Large-scale comparative analyses of tick genomes elucidate their genetic diversity and vector capacities.</title>
        <authorList>
            <person name="Jia N."/>
            <person name="Wang J."/>
            <person name="Shi W."/>
            <person name="Du L."/>
            <person name="Sun Y."/>
            <person name="Zhan W."/>
            <person name="Jiang J."/>
            <person name="Wang Q."/>
            <person name="Zhang B."/>
            <person name="Ji P."/>
            <person name="Sakyi L.B."/>
            <person name="Cui X."/>
            <person name="Yuan T."/>
            <person name="Jiang B."/>
            <person name="Yang W."/>
            <person name="Lam T.T.-Y."/>
            <person name="Chang Q."/>
            <person name="Ding S."/>
            <person name="Wang X."/>
            <person name="Zhu J."/>
            <person name="Ruan X."/>
            <person name="Zhao L."/>
            <person name="Wei J."/>
            <person name="Que T."/>
            <person name="Du C."/>
            <person name="Cheng J."/>
            <person name="Dai P."/>
            <person name="Han X."/>
            <person name="Huang E."/>
            <person name="Gao Y."/>
            <person name="Liu J."/>
            <person name="Shao H."/>
            <person name="Ye R."/>
            <person name="Li L."/>
            <person name="Wei W."/>
            <person name="Wang X."/>
            <person name="Wang C."/>
            <person name="Yang T."/>
            <person name="Huo Q."/>
            <person name="Li W."/>
            <person name="Guo W."/>
            <person name="Chen H."/>
            <person name="Zhou L."/>
            <person name="Ni X."/>
            <person name="Tian J."/>
            <person name="Zhou Y."/>
            <person name="Sheng Y."/>
            <person name="Liu T."/>
            <person name="Pan Y."/>
            <person name="Xia L."/>
            <person name="Li J."/>
            <person name="Zhao F."/>
            <person name="Cao W."/>
        </authorList>
    </citation>
    <scope>NUCLEOTIDE SEQUENCE</scope>
    <source>
        <strain evidence="1">Dsil-2018</strain>
    </source>
</reference>
<organism evidence="1 2">
    <name type="scientific">Dermacentor silvarum</name>
    <name type="common">Tick</name>
    <dbReference type="NCBI Taxonomy" id="543639"/>
    <lineage>
        <taxon>Eukaryota</taxon>
        <taxon>Metazoa</taxon>
        <taxon>Ecdysozoa</taxon>
        <taxon>Arthropoda</taxon>
        <taxon>Chelicerata</taxon>
        <taxon>Arachnida</taxon>
        <taxon>Acari</taxon>
        <taxon>Parasitiformes</taxon>
        <taxon>Ixodida</taxon>
        <taxon>Ixodoidea</taxon>
        <taxon>Ixodidae</taxon>
        <taxon>Rhipicephalinae</taxon>
        <taxon>Dermacentor</taxon>
    </lineage>
</organism>
<name>A0ACB8C255_DERSI</name>
<protein>
    <submittedName>
        <fullName evidence="1">Uncharacterized protein</fullName>
    </submittedName>
</protein>